<protein>
    <submittedName>
        <fullName evidence="2">Uncharacterized protein</fullName>
    </submittedName>
</protein>
<dbReference type="Proteomes" id="UP000019335">
    <property type="component" value="Unassembled WGS sequence"/>
</dbReference>
<evidence type="ECO:0000313" key="2">
    <source>
        <dbReference type="EMBL" id="EWM22279.1"/>
    </source>
</evidence>
<keyword evidence="3" id="KW-1185">Reference proteome</keyword>
<reference evidence="2 3" key="1">
    <citation type="journal article" date="2014" name="Mol. Plant">
        <title>Chromosome Scale Genome Assembly and Transcriptome Profiling of Nannochloropsis gaditana in Nitrogen Depletion.</title>
        <authorList>
            <person name="Corteggiani Carpinelli E."/>
            <person name="Telatin A."/>
            <person name="Vitulo N."/>
            <person name="Forcato C."/>
            <person name="D'Angelo M."/>
            <person name="Schiavon R."/>
            <person name="Vezzi A."/>
            <person name="Giacometti G.M."/>
            <person name="Morosinotto T."/>
            <person name="Valle G."/>
        </authorList>
    </citation>
    <scope>NUCLEOTIDE SEQUENCE [LARGE SCALE GENOMIC DNA]</scope>
    <source>
        <strain evidence="2 3">B-31</strain>
    </source>
</reference>
<accession>W7TNH5</accession>
<feature type="compositionally biased region" description="Basic and acidic residues" evidence="1">
    <location>
        <begin position="72"/>
        <end position="83"/>
    </location>
</feature>
<feature type="region of interest" description="Disordered" evidence="1">
    <location>
        <begin position="135"/>
        <end position="170"/>
    </location>
</feature>
<dbReference type="AlphaFoldDB" id="W7TNH5"/>
<feature type="compositionally biased region" description="Gly residues" evidence="1">
    <location>
        <begin position="26"/>
        <end position="42"/>
    </location>
</feature>
<feature type="compositionally biased region" description="Acidic residues" evidence="1">
    <location>
        <begin position="86"/>
        <end position="98"/>
    </location>
</feature>
<gene>
    <name evidence="2" type="ORF">Naga_100569g1</name>
</gene>
<comment type="caution">
    <text evidence="2">The sequence shown here is derived from an EMBL/GenBank/DDBJ whole genome shotgun (WGS) entry which is preliminary data.</text>
</comment>
<dbReference type="EMBL" id="AZIL01002225">
    <property type="protein sequence ID" value="EWM22279.1"/>
    <property type="molecule type" value="Genomic_DNA"/>
</dbReference>
<proteinExistence type="predicted"/>
<sequence>MGEEKGGKESLRKQLMETMYGKDRWGTGGAGGGADGGRGGGVPASVSILNRGGGIRPRFRRKVESMTRAELKRRRQEEVKEVYGEGAEEEEEGEQEEEVREKEAGVEAAFAEFLAETKAKRSKLEATEPLEKFLARTAVLGEEVTEREEGEEEEEEGEEEEEEEEELEGYSFVDIEAAFKDGGDGKWEGEIDFEKEAALYEEGLYVMDGDEYNEMDLSEEDNPVLRAARVERPEGGREGGRVIEIEEEGAEGGASAIEALERGGEEKLGEIEEEEDVFAALLSALDSAPAVLPPMGKGEES</sequence>
<feature type="region of interest" description="Disordered" evidence="1">
    <location>
        <begin position="217"/>
        <end position="241"/>
    </location>
</feature>
<name>W7TNH5_9STRA</name>
<feature type="region of interest" description="Disordered" evidence="1">
    <location>
        <begin position="72"/>
        <end position="105"/>
    </location>
</feature>
<organism evidence="2 3">
    <name type="scientific">Nannochloropsis gaditana</name>
    <dbReference type="NCBI Taxonomy" id="72520"/>
    <lineage>
        <taxon>Eukaryota</taxon>
        <taxon>Sar</taxon>
        <taxon>Stramenopiles</taxon>
        <taxon>Ochrophyta</taxon>
        <taxon>Eustigmatophyceae</taxon>
        <taxon>Eustigmatales</taxon>
        <taxon>Monodopsidaceae</taxon>
        <taxon>Nannochloropsis</taxon>
    </lineage>
</organism>
<feature type="region of interest" description="Disordered" evidence="1">
    <location>
        <begin position="22"/>
        <end position="49"/>
    </location>
</feature>
<evidence type="ECO:0000256" key="1">
    <source>
        <dbReference type="SAM" id="MobiDB-lite"/>
    </source>
</evidence>
<feature type="compositionally biased region" description="Acidic residues" evidence="1">
    <location>
        <begin position="143"/>
        <end position="168"/>
    </location>
</feature>
<feature type="compositionally biased region" description="Basic and acidic residues" evidence="1">
    <location>
        <begin position="228"/>
        <end position="241"/>
    </location>
</feature>
<evidence type="ECO:0000313" key="3">
    <source>
        <dbReference type="Proteomes" id="UP000019335"/>
    </source>
</evidence>